<dbReference type="Gene3D" id="1.10.1660.10">
    <property type="match status" value="1"/>
</dbReference>
<dbReference type="InterPro" id="IPR047057">
    <property type="entry name" value="MerR_fam"/>
</dbReference>
<dbReference type="GO" id="GO:0003700">
    <property type="term" value="F:DNA-binding transcription factor activity"/>
    <property type="evidence" value="ECO:0007669"/>
    <property type="project" value="InterPro"/>
</dbReference>
<dbReference type="GO" id="GO:0003677">
    <property type="term" value="F:DNA binding"/>
    <property type="evidence" value="ECO:0007669"/>
    <property type="project" value="UniProtKB-KW"/>
</dbReference>
<dbReference type="AlphaFoldDB" id="A0A0B5BE30"/>
<evidence type="ECO:0000256" key="1">
    <source>
        <dbReference type="ARBA" id="ARBA00023125"/>
    </source>
</evidence>
<evidence type="ECO:0000313" key="4">
    <source>
        <dbReference type="Proteomes" id="UP000057609"/>
    </source>
</evidence>
<protein>
    <recommendedName>
        <fullName evidence="2">HTH merR-type domain-containing protein</fullName>
    </recommendedName>
</protein>
<dbReference type="PANTHER" id="PTHR30204">
    <property type="entry name" value="REDOX-CYCLING DRUG-SENSING TRANSCRIPTIONAL ACTIVATOR SOXR"/>
    <property type="match status" value="1"/>
</dbReference>
<dbReference type="SUPFAM" id="SSF46955">
    <property type="entry name" value="Putative DNA-binding domain"/>
    <property type="match status" value="1"/>
</dbReference>
<dbReference type="SMART" id="SM00422">
    <property type="entry name" value="HTH_MERR"/>
    <property type="match status" value="1"/>
</dbReference>
<dbReference type="EMBL" id="CP009788">
    <property type="protein sequence ID" value="AJE03384.1"/>
    <property type="molecule type" value="Genomic_DNA"/>
</dbReference>
<evidence type="ECO:0000259" key="2">
    <source>
        <dbReference type="PROSITE" id="PS50937"/>
    </source>
</evidence>
<dbReference type="CDD" id="cd04765">
    <property type="entry name" value="HTH_MlrA-like_sg2"/>
    <property type="match status" value="1"/>
</dbReference>
<keyword evidence="1" id="KW-0238">DNA-binding</keyword>
<feature type="domain" description="HTH merR-type" evidence="2">
    <location>
        <begin position="1"/>
        <end position="72"/>
    </location>
</feature>
<dbReference type="PANTHER" id="PTHR30204:SF15">
    <property type="entry name" value="BLL5018 PROTEIN"/>
    <property type="match status" value="1"/>
</dbReference>
<name>A0A0B5BE30_9BACT</name>
<dbReference type="Proteomes" id="UP000057609">
    <property type="component" value="Chromosome"/>
</dbReference>
<dbReference type="KEGG" id="gpi:GPICK_08475"/>
<gene>
    <name evidence="3" type="ORF">GPICK_08475</name>
</gene>
<dbReference type="OrthoDB" id="9810140at2"/>
<keyword evidence="4" id="KW-1185">Reference proteome</keyword>
<dbReference type="InterPro" id="IPR000551">
    <property type="entry name" value="MerR-type_HTH_dom"/>
</dbReference>
<sequence>MYFKIGEVSRITDLKPSVIRFWESEFKELCPAKSRSGQRVYRHSDIQLLLRIKTFLYSERLTIEGARCRLAQQAFKSDSDMQKHEGNDPVVLKLLRDVKAELQELYSMF</sequence>
<dbReference type="HOGENOM" id="CLU_045945_4_2_7"/>
<evidence type="ECO:0000313" key="3">
    <source>
        <dbReference type="EMBL" id="AJE03384.1"/>
    </source>
</evidence>
<organism evidence="3 4">
    <name type="scientific">Geobacter pickeringii</name>
    <dbReference type="NCBI Taxonomy" id="345632"/>
    <lineage>
        <taxon>Bacteria</taxon>
        <taxon>Pseudomonadati</taxon>
        <taxon>Thermodesulfobacteriota</taxon>
        <taxon>Desulfuromonadia</taxon>
        <taxon>Geobacterales</taxon>
        <taxon>Geobacteraceae</taxon>
        <taxon>Geobacter</taxon>
    </lineage>
</organism>
<dbReference type="InterPro" id="IPR009061">
    <property type="entry name" value="DNA-bd_dom_put_sf"/>
</dbReference>
<reference evidence="3 4" key="1">
    <citation type="journal article" date="2015" name="Genome Announc.">
        <title>Complete Genome of Geobacter pickeringii G13T, a Metal-Reducing Isolate from Sedimentary Kaolin Deposits.</title>
        <authorList>
            <person name="Badalamenti J.P."/>
            <person name="Bond D.R."/>
        </authorList>
    </citation>
    <scope>NUCLEOTIDE SEQUENCE [LARGE SCALE GENOMIC DNA]</scope>
    <source>
        <strain evidence="3 4">G13</strain>
    </source>
</reference>
<accession>A0A0B5BE30</accession>
<proteinExistence type="predicted"/>
<dbReference type="Pfam" id="PF13411">
    <property type="entry name" value="MerR_1"/>
    <property type="match status" value="1"/>
</dbReference>
<dbReference type="STRING" id="345632.GPICK_08475"/>
<dbReference type="PROSITE" id="PS50937">
    <property type="entry name" value="HTH_MERR_2"/>
    <property type="match status" value="1"/>
</dbReference>